<reference evidence="2" key="1">
    <citation type="journal article" date="2020" name="Stud. Mycol.">
        <title>101 Dothideomycetes genomes: a test case for predicting lifestyles and emergence of pathogens.</title>
        <authorList>
            <person name="Haridas S."/>
            <person name="Albert R."/>
            <person name="Binder M."/>
            <person name="Bloem J."/>
            <person name="Labutti K."/>
            <person name="Salamov A."/>
            <person name="Andreopoulos B."/>
            <person name="Baker S."/>
            <person name="Barry K."/>
            <person name="Bills G."/>
            <person name="Bluhm B."/>
            <person name="Cannon C."/>
            <person name="Castanera R."/>
            <person name="Culley D."/>
            <person name="Daum C."/>
            <person name="Ezra D."/>
            <person name="Gonzalez J."/>
            <person name="Henrissat B."/>
            <person name="Kuo A."/>
            <person name="Liang C."/>
            <person name="Lipzen A."/>
            <person name="Lutzoni F."/>
            <person name="Magnuson J."/>
            <person name="Mondo S."/>
            <person name="Nolan M."/>
            <person name="Ohm R."/>
            <person name="Pangilinan J."/>
            <person name="Park H.-J."/>
            <person name="Ramirez L."/>
            <person name="Alfaro M."/>
            <person name="Sun H."/>
            <person name="Tritt A."/>
            <person name="Yoshinaga Y."/>
            <person name="Zwiers L.-H."/>
            <person name="Turgeon B."/>
            <person name="Goodwin S."/>
            <person name="Spatafora J."/>
            <person name="Crous P."/>
            <person name="Grigoriev I."/>
        </authorList>
    </citation>
    <scope>NUCLEOTIDE SEQUENCE</scope>
    <source>
        <strain evidence="2">CBS 175.79</strain>
    </source>
</reference>
<dbReference type="PANTHER" id="PTHR11158">
    <property type="entry name" value="MSF1/PX19 RELATED"/>
    <property type="match status" value="1"/>
</dbReference>
<feature type="domain" description="PRELI/MSF1" evidence="1">
    <location>
        <begin position="1"/>
        <end position="178"/>
    </location>
</feature>
<evidence type="ECO:0000313" key="3">
    <source>
        <dbReference type="Proteomes" id="UP000799778"/>
    </source>
</evidence>
<organism evidence="2 3">
    <name type="scientific">Aaosphaeria arxii CBS 175.79</name>
    <dbReference type="NCBI Taxonomy" id="1450172"/>
    <lineage>
        <taxon>Eukaryota</taxon>
        <taxon>Fungi</taxon>
        <taxon>Dikarya</taxon>
        <taxon>Ascomycota</taxon>
        <taxon>Pezizomycotina</taxon>
        <taxon>Dothideomycetes</taxon>
        <taxon>Pleosporomycetidae</taxon>
        <taxon>Pleosporales</taxon>
        <taxon>Pleosporales incertae sedis</taxon>
        <taxon>Aaosphaeria</taxon>
    </lineage>
</organism>
<dbReference type="Pfam" id="PF04707">
    <property type="entry name" value="PRELI"/>
    <property type="match status" value="1"/>
</dbReference>
<dbReference type="GeneID" id="54283446"/>
<dbReference type="Proteomes" id="UP000799778">
    <property type="component" value="Unassembled WGS sequence"/>
</dbReference>
<sequence length="198" mass="22711">MKIFQQQTDFDYSWEEVSTANWRKYGPWNEKTPHVIAVDTLSRTVDPATGILRTERLITCQQSAPKWVTSILGGSETSLVYETSYVDPTEKKVTMCSMNMTYSDLISVRETCTYSPSSASPHAKTTFQQRAEITAFCGGWQKIKNSIEQFTVDRFQQNAAKGKEGFEMVLERARQVFSEQRDLIRLQQDSKILQQARI</sequence>
<dbReference type="OrthoDB" id="407630at2759"/>
<dbReference type="InterPro" id="IPR037365">
    <property type="entry name" value="Slowmo/Ups"/>
</dbReference>
<dbReference type="RefSeq" id="XP_033382065.1">
    <property type="nucleotide sequence ID" value="XM_033526049.1"/>
</dbReference>
<name>A0A6A5XLF4_9PLEO</name>
<evidence type="ECO:0000313" key="2">
    <source>
        <dbReference type="EMBL" id="KAF2013726.1"/>
    </source>
</evidence>
<proteinExistence type="predicted"/>
<dbReference type="EMBL" id="ML978071">
    <property type="protein sequence ID" value="KAF2013726.1"/>
    <property type="molecule type" value="Genomic_DNA"/>
</dbReference>
<protein>
    <submittedName>
        <fullName evidence="2">MSF1-domain-containing protein</fullName>
    </submittedName>
</protein>
<dbReference type="PROSITE" id="PS50904">
    <property type="entry name" value="PRELI_MSF1"/>
    <property type="match status" value="1"/>
</dbReference>
<evidence type="ECO:0000259" key="1">
    <source>
        <dbReference type="PROSITE" id="PS50904"/>
    </source>
</evidence>
<dbReference type="GO" id="GO:0005758">
    <property type="term" value="C:mitochondrial intermembrane space"/>
    <property type="evidence" value="ECO:0007669"/>
    <property type="project" value="InterPro"/>
</dbReference>
<accession>A0A6A5XLF4</accession>
<gene>
    <name evidence="2" type="ORF">BU24DRAFT_411438</name>
</gene>
<dbReference type="AlphaFoldDB" id="A0A6A5XLF4"/>
<dbReference type="InterPro" id="IPR006797">
    <property type="entry name" value="PRELI/MSF1_dom"/>
</dbReference>
<keyword evidence="3" id="KW-1185">Reference proteome</keyword>